<reference evidence="2 3" key="1">
    <citation type="journal article" date="2022" name="Allergy">
        <title>Genome assembly and annotation of Periplaneta americana reveal a comprehensive cockroach allergen profile.</title>
        <authorList>
            <person name="Wang L."/>
            <person name="Xiong Q."/>
            <person name="Saelim N."/>
            <person name="Wang L."/>
            <person name="Nong W."/>
            <person name="Wan A.T."/>
            <person name="Shi M."/>
            <person name="Liu X."/>
            <person name="Cao Q."/>
            <person name="Hui J.H.L."/>
            <person name="Sookrung N."/>
            <person name="Leung T.F."/>
            <person name="Tungtrongchitr A."/>
            <person name="Tsui S.K.W."/>
        </authorList>
    </citation>
    <scope>NUCLEOTIDE SEQUENCE [LARGE SCALE GENOMIC DNA]</scope>
    <source>
        <strain evidence="2">PWHHKU_190912</strain>
    </source>
</reference>
<keyword evidence="3" id="KW-1185">Reference proteome</keyword>
<name>A0ABQ8TZM8_PERAM</name>
<protein>
    <recommendedName>
        <fullName evidence="1">Mos1 transposase HTH domain-containing protein</fullName>
    </recommendedName>
</protein>
<organism evidence="2 3">
    <name type="scientific">Periplaneta americana</name>
    <name type="common">American cockroach</name>
    <name type="synonym">Blatta americana</name>
    <dbReference type="NCBI Taxonomy" id="6978"/>
    <lineage>
        <taxon>Eukaryota</taxon>
        <taxon>Metazoa</taxon>
        <taxon>Ecdysozoa</taxon>
        <taxon>Arthropoda</taxon>
        <taxon>Hexapoda</taxon>
        <taxon>Insecta</taxon>
        <taxon>Pterygota</taxon>
        <taxon>Neoptera</taxon>
        <taxon>Polyneoptera</taxon>
        <taxon>Dictyoptera</taxon>
        <taxon>Blattodea</taxon>
        <taxon>Blattoidea</taxon>
        <taxon>Blattidae</taxon>
        <taxon>Blattinae</taxon>
        <taxon>Periplaneta</taxon>
    </lineage>
</organism>
<dbReference type="Pfam" id="PF17906">
    <property type="entry name" value="HTH_48"/>
    <property type="match status" value="1"/>
</dbReference>
<dbReference type="InterPro" id="IPR041426">
    <property type="entry name" value="Mos1_HTH"/>
</dbReference>
<dbReference type="EMBL" id="JAJSOF020000001">
    <property type="protein sequence ID" value="KAJ4450964.1"/>
    <property type="molecule type" value="Genomic_DNA"/>
</dbReference>
<proteinExistence type="predicted"/>
<gene>
    <name evidence="2" type="ORF">ANN_02399</name>
</gene>
<sequence>MQEIVISMQQWVAVTCQLMHISRMLCLELRCVITFDSDSKAAPLCMVEGGTVMRMLEFFRRIHLCQSLAGGRQLGDSQSQTIRKIQQVFGEDAMGVTQIKEWFNRFKDGRTSAESEQRCGRP</sequence>
<evidence type="ECO:0000313" key="3">
    <source>
        <dbReference type="Proteomes" id="UP001148838"/>
    </source>
</evidence>
<accession>A0ABQ8TZM8</accession>
<feature type="domain" description="Mos1 transposase HTH" evidence="1">
    <location>
        <begin position="62"/>
        <end position="109"/>
    </location>
</feature>
<dbReference type="Proteomes" id="UP001148838">
    <property type="component" value="Unassembled WGS sequence"/>
</dbReference>
<comment type="caution">
    <text evidence="2">The sequence shown here is derived from an EMBL/GenBank/DDBJ whole genome shotgun (WGS) entry which is preliminary data.</text>
</comment>
<evidence type="ECO:0000259" key="1">
    <source>
        <dbReference type="Pfam" id="PF17906"/>
    </source>
</evidence>
<dbReference type="Gene3D" id="1.10.10.1450">
    <property type="match status" value="1"/>
</dbReference>
<evidence type="ECO:0000313" key="2">
    <source>
        <dbReference type="EMBL" id="KAJ4450964.1"/>
    </source>
</evidence>